<organism evidence="2 3">
    <name type="scientific">Rubinisphaera brasiliensis (strain ATCC 49424 / DSM 5305 / JCM 21570 / IAM 15109 / NBRC 103401 / IFAM 1448)</name>
    <name type="common">Planctomyces brasiliensis</name>
    <dbReference type="NCBI Taxonomy" id="756272"/>
    <lineage>
        <taxon>Bacteria</taxon>
        <taxon>Pseudomonadati</taxon>
        <taxon>Planctomycetota</taxon>
        <taxon>Planctomycetia</taxon>
        <taxon>Planctomycetales</taxon>
        <taxon>Planctomycetaceae</taxon>
        <taxon>Rubinisphaera</taxon>
    </lineage>
</organism>
<evidence type="ECO:0000313" key="3">
    <source>
        <dbReference type="Proteomes" id="UP000006860"/>
    </source>
</evidence>
<dbReference type="Proteomes" id="UP000006860">
    <property type="component" value="Chromosome"/>
</dbReference>
<dbReference type="EMBL" id="CP002546">
    <property type="protein sequence ID" value="ADY60426.1"/>
    <property type="molecule type" value="Genomic_DNA"/>
</dbReference>
<dbReference type="STRING" id="756272.Plabr_2827"/>
<dbReference type="AlphaFoldDB" id="F0STG4"/>
<dbReference type="InterPro" id="IPR021727">
    <property type="entry name" value="DUF3299"/>
</dbReference>
<dbReference type="eggNOG" id="COG3495">
    <property type="taxonomic scope" value="Bacteria"/>
</dbReference>
<evidence type="ECO:0000313" key="2">
    <source>
        <dbReference type="EMBL" id="ADY60426.1"/>
    </source>
</evidence>
<dbReference type="OrthoDB" id="279013at2"/>
<feature type="transmembrane region" description="Helical" evidence="1">
    <location>
        <begin position="78"/>
        <end position="101"/>
    </location>
</feature>
<dbReference type="RefSeq" id="WP_013629148.1">
    <property type="nucleotide sequence ID" value="NC_015174.1"/>
</dbReference>
<dbReference type="KEGG" id="pbs:Plabr_2827"/>
<sequence>MSVSAVNDQFVAQDLQTNEFDYRPMPVIVPVSMALGVLSASALLGVVGILIGLIGVGVGISAVVTIQRGEGMYSGSWAAWIGMLLSLTFAIVGISSQVYAFQTEVPEGYRRISFSQDISAKGFSVVEGQSSLHPEVAELVGQKIFLKGYMYPQRQTEDLIEFLLLKDTGECCFGGQPSPTDMILIQMKKGTADYSQGRMAVAGTLALTRDTTPEGLEPVYALEAIHCERSRSAF</sequence>
<protein>
    <recommendedName>
        <fullName evidence="4">DUF4190 domain-containing protein</fullName>
    </recommendedName>
</protein>
<evidence type="ECO:0008006" key="4">
    <source>
        <dbReference type="Google" id="ProtNLM"/>
    </source>
</evidence>
<feature type="transmembrane region" description="Helical" evidence="1">
    <location>
        <begin position="33"/>
        <end position="66"/>
    </location>
</feature>
<accession>F0STG4</accession>
<dbReference type="Gene3D" id="2.40.50.870">
    <property type="entry name" value="Protein of unknown function (DUF3299)"/>
    <property type="match status" value="1"/>
</dbReference>
<proteinExistence type="predicted"/>
<keyword evidence="1" id="KW-0812">Transmembrane</keyword>
<dbReference type="HOGENOM" id="CLU_084197_0_0_0"/>
<evidence type="ECO:0000256" key="1">
    <source>
        <dbReference type="SAM" id="Phobius"/>
    </source>
</evidence>
<keyword evidence="1" id="KW-1133">Transmembrane helix</keyword>
<keyword evidence="1" id="KW-0472">Membrane</keyword>
<name>F0STG4_RUBBR</name>
<dbReference type="Pfam" id="PF11736">
    <property type="entry name" value="DUF3299"/>
    <property type="match status" value="1"/>
</dbReference>
<gene>
    <name evidence="2" type="ordered locus">Plabr_2827</name>
</gene>
<keyword evidence="3" id="KW-1185">Reference proteome</keyword>
<reference evidence="3" key="1">
    <citation type="submission" date="2011-02" db="EMBL/GenBank/DDBJ databases">
        <title>The complete genome of Planctomyces brasiliensis DSM 5305.</title>
        <authorList>
            <person name="Lucas S."/>
            <person name="Copeland A."/>
            <person name="Lapidus A."/>
            <person name="Bruce D."/>
            <person name="Goodwin L."/>
            <person name="Pitluck S."/>
            <person name="Kyrpides N."/>
            <person name="Mavromatis K."/>
            <person name="Pagani I."/>
            <person name="Ivanova N."/>
            <person name="Ovchinnikova G."/>
            <person name="Lu M."/>
            <person name="Detter J.C."/>
            <person name="Han C."/>
            <person name="Land M."/>
            <person name="Hauser L."/>
            <person name="Markowitz V."/>
            <person name="Cheng J.-F."/>
            <person name="Hugenholtz P."/>
            <person name="Woyke T."/>
            <person name="Wu D."/>
            <person name="Tindall B."/>
            <person name="Pomrenke H.G."/>
            <person name="Brambilla E."/>
            <person name="Klenk H.-P."/>
            <person name="Eisen J.A."/>
        </authorList>
    </citation>
    <scope>NUCLEOTIDE SEQUENCE [LARGE SCALE GENOMIC DNA]</scope>
    <source>
        <strain evidence="3">ATCC 49424 / DSM 5305 / JCM 21570 / NBRC 103401 / IFAM 1448</strain>
    </source>
</reference>